<dbReference type="AlphaFoldDB" id="A0A0P6YE89"/>
<accession>A0A0P6YE89</accession>
<name>A0A0P6YE89_9CHLR</name>
<dbReference type="Proteomes" id="UP000050277">
    <property type="component" value="Unassembled WGS sequence"/>
</dbReference>
<evidence type="ECO:0000313" key="1">
    <source>
        <dbReference type="EMBL" id="KPL91926.1"/>
    </source>
</evidence>
<proteinExistence type="predicted"/>
<organism evidence="1 2">
    <name type="scientific">Herpetosiphon geysericola</name>
    <dbReference type="NCBI Taxonomy" id="70996"/>
    <lineage>
        <taxon>Bacteria</taxon>
        <taxon>Bacillati</taxon>
        <taxon>Chloroflexota</taxon>
        <taxon>Chloroflexia</taxon>
        <taxon>Herpetosiphonales</taxon>
        <taxon>Herpetosiphonaceae</taxon>
        <taxon>Herpetosiphon</taxon>
    </lineage>
</organism>
<comment type="caution">
    <text evidence="1">The sequence shown here is derived from an EMBL/GenBank/DDBJ whole genome shotgun (WGS) entry which is preliminary data.</text>
</comment>
<keyword evidence="2" id="KW-1185">Reference proteome</keyword>
<evidence type="ECO:0008006" key="3">
    <source>
        <dbReference type="Google" id="ProtNLM"/>
    </source>
</evidence>
<sequence length="339" mass="37801">MPPTLASELRCQAIAPFDLPYTNQASAWAAQMRWTQGYPIAPTFVAQPLWSLSTHGFPGLNSDPHFELAQLERQLEAHQLAYLENTVGHVAVDSVEQLLDHTPWLNDRQLRPQALGFGLYGPLSLGLTLVDDQERPLLADQRLREVLTQHLHLRIGWLARELRIHDIQGWVCLIEPFWNAQAQPFSPISQAEAYGLLAETIQHSPIACGIAPTGVAVDWQLLIKSGMRVLVCAKEQRQELLACGKCINEYLENGGAIIWECLPSDPAQLAEITVSTVVNEWTELLRDALDRDILNSRILDGSLLTIAQGLAQHEPSHADHALGLLAEVSRVIRTHYKLQ</sequence>
<reference evidence="1 2" key="1">
    <citation type="submission" date="2015-07" db="EMBL/GenBank/DDBJ databases">
        <title>Whole genome sequence of Herpetosiphon geysericola DSM 7119.</title>
        <authorList>
            <person name="Hemp J."/>
            <person name="Ward L.M."/>
            <person name="Pace L.A."/>
            <person name="Fischer W.W."/>
        </authorList>
    </citation>
    <scope>NUCLEOTIDE SEQUENCE [LARGE SCALE GENOMIC DNA]</scope>
    <source>
        <strain evidence="1 2">DSM 7119</strain>
    </source>
</reference>
<gene>
    <name evidence="1" type="ORF">SE18_00810</name>
</gene>
<dbReference type="EMBL" id="LGKP01000003">
    <property type="protein sequence ID" value="KPL91926.1"/>
    <property type="molecule type" value="Genomic_DNA"/>
</dbReference>
<dbReference type="RefSeq" id="WP_054532514.1">
    <property type="nucleotide sequence ID" value="NZ_LGKP01000003.1"/>
</dbReference>
<dbReference type="STRING" id="70996.SE18_00810"/>
<dbReference type="OrthoDB" id="144815at2"/>
<protein>
    <recommendedName>
        <fullName evidence="3">Uroporphyrinogen decarboxylase (URO-D) domain-containing protein</fullName>
    </recommendedName>
</protein>
<evidence type="ECO:0000313" key="2">
    <source>
        <dbReference type="Proteomes" id="UP000050277"/>
    </source>
</evidence>